<keyword evidence="2" id="KW-0129">CBS domain</keyword>
<feature type="compositionally biased region" description="Acidic residues" evidence="3">
    <location>
        <begin position="46"/>
        <end position="55"/>
    </location>
</feature>
<feature type="compositionally biased region" description="Basic and acidic residues" evidence="3">
    <location>
        <begin position="34"/>
        <end position="44"/>
    </location>
</feature>
<gene>
    <name evidence="5" type="primary">CLCN7</name>
    <name evidence="5" type="ORF">c1_g1_i2</name>
</gene>
<feature type="transmembrane region" description="Helical" evidence="4">
    <location>
        <begin position="169"/>
        <end position="190"/>
    </location>
</feature>
<reference evidence="5" key="1">
    <citation type="submission" date="2015-06" db="EMBL/GenBank/DDBJ databases">
        <authorList>
            <person name="Hoefler B.C."/>
            <person name="Straight P.D."/>
        </authorList>
    </citation>
    <scope>NUCLEOTIDE SEQUENCE</scope>
</reference>
<feature type="compositionally biased region" description="Polar residues" evidence="3">
    <location>
        <begin position="81"/>
        <end position="92"/>
    </location>
</feature>
<dbReference type="InterPro" id="IPR051280">
    <property type="entry name" value="Cl-channel/antiporter"/>
</dbReference>
<dbReference type="PANTHER" id="PTHR11689:SF136">
    <property type="entry name" value="H(+)_CL(-) EXCHANGE TRANSPORTER 7"/>
    <property type="match status" value="1"/>
</dbReference>
<dbReference type="GO" id="GO:0005765">
    <property type="term" value="C:lysosomal membrane"/>
    <property type="evidence" value="ECO:0007669"/>
    <property type="project" value="TreeGrafter"/>
</dbReference>
<keyword evidence="4" id="KW-0472">Membrane</keyword>
<evidence type="ECO:0000256" key="3">
    <source>
        <dbReference type="SAM" id="MobiDB-lite"/>
    </source>
</evidence>
<evidence type="ECO:0000256" key="4">
    <source>
        <dbReference type="SAM" id="Phobius"/>
    </source>
</evidence>
<feature type="region of interest" description="Disordered" evidence="3">
    <location>
        <begin position="1"/>
        <end position="92"/>
    </location>
</feature>
<dbReference type="EMBL" id="GDHF01012640">
    <property type="protein sequence ID" value="JAI39674.1"/>
    <property type="molecule type" value="Transcribed_RNA"/>
</dbReference>
<accession>A0A0K8VLC3</accession>
<dbReference type="GO" id="GO:0015108">
    <property type="term" value="F:chloride transmembrane transporter activity"/>
    <property type="evidence" value="ECO:0007669"/>
    <property type="project" value="TreeGrafter"/>
</dbReference>
<dbReference type="PANTHER" id="PTHR11689">
    <property type="entry name" value="CHLORIDE CHANNEL PROTEIN CLC FAMILY MEMBER"/>
    <property type="match status" value="1"/>
</dbReference>
<protein>
    <submittedName>
        <fullName evidence="5">H(+)/Cl(-) exchange transporter 7</fullName>
    </submittedName>
</protein>
<sequence>MKKADDVEHLIDIDSSQDEDDISLHKSKPTKVWKSKDDAHKGMQEQETEDDDDEPLAIHPRGAEPTSSGSHRGGQEPPGADTNTISIPSENNSLRSTHNLEAHEGRANGTHTEPTFYIRSRTNTLNTTALKDDVYESLDYDVCDNVLFKEDQKFSDNARFNIRKDILRWIIFIQIGVVTALIACVIDIPIEELSAVKYTFLKNCTNNNF</sequence>
<evidence type="ECO:0000256" key="1">
    <source>
        <dbReference type="ARBA" id="ARBA00022737"/>
    </source>
</evidence>
<evidence type="ECO:0000313" key="5">
    <source>
        <dbReference type="EMBL" id="JAI39674.1"/>
    </source>
</evidence>
<dbReference type="OrthoDB" id="428525at2759"/>
<feature type="compositionally biased region" description="Basic and acidic residues" evidence="3">
    <location>
        <begin position="1"/>
        <end position="12"/>
    </location>
</feature>
<organism evidence="5">
    <name type="scientific">Bactrocera latifrons</name>
    <name type="common">Malaysian fruit fly</name>
    <name type="synonym">Chaetodacus latifrons</name>
    <dbReference type="NCBI Taxonomy" id="174628"/>
    <lineage>
        <taxon>Eukaryota</taxon>
        <taxon>Metazoa</taxon>
        <taxon>Ecdysozoa</taxon>
        <taxon>Arthropoda</taxon>
        <taxon>Hexapoda</taxon>
        <taxon>Insecta</taxon>
        <taxon>Pterygota</taxon>
        <taxon>Neoptera</taxon>
        <taxon>Endopterygota</taxon>
        <taxon>Diptera</taxon>
        <taxon>Brachycera</taxon>
        <taxon>Muscomorpha</taxon>
        <taxon>Tephritoidea</taxon>
        <taxon>Tephritidae</taxon>
        <taxon>Bactrocera</taxon>
        <taxon>Bactrocera</taxon>
    </lineage>
</organism>
<keyword evidence="4" id="KW-0812">Transmembrane</keyword>
<evidence type="ECO:0000256" key="2">
    <source>
        <dbReference type="ARBA" id="ARBA00023122"/>
    </source>
</evidence>
<name>A0A0K8VLC3_BACLA</name>
<dbReference type="AlphaFoldDB" id="A0A0K8VLC3"/>
<proteinExistence type="predicted"/>
<keyword evidence="4" id="KW-1133">Transmembrane helix</keyword>
<keyword evidence="1" id="KW-0677">Repeat</keyword>